<dbReference type="KEGG" id="cser:CCO03_08465"/>
<proteinExistence type="predicted"/>
<protein>
    <submittedName>
        <fullName evidence="1">Uncharacterized protein</fullName>
    </submittedName>
</protein>
<keyword evidence="2" id="KW-1185">Reference proteome</keyword>
<name>A0A1Y0EN22_9BURK</name>
<evidence type="ECO:0000313" key="1">
    <source>
        <dbReference type="EMBL" id="ARU04702.1"/>
    </source>
</evidence>
<accession>A0A1Y0EN22</accession>
<organism evidence="1 2">
    <name type="scientific">Comamonas serinivorans</name>
    <dbReference type="NCBI Taxonomy" id="1082851"/>
    <lineage>
        <taxon>Bacteria</taxon>
        <taxon>Pseudomonadati</taxon>
        <taxon>Pseudomonadota</taxon>
        <taxon>Betaproteobacteria</taxon>
        <taxon>Burkholderiales</taxon>
        <taxon>Comamonadaceae</taxon>
        <taxon>Comamonas</taxon>
    </lineage>
</organism>
<gene>
    <name evidence="1" type="ORF">CCO03_08465</name>
</gene>
<evidence type="ECO:0000313" key="2">
    <source>
        <dbReference type="Proteomes" id="UP000196138"/>
    </source>
</evidence>
<dbReference type="EMBL" id="CP021455">
    <property type="protein sequence ID" value="ARU04702.1"/>
    <property type="molecule type" value="Genomic_DNA"/>
</dbReference>
<dbReference type="AlphaFoldDB" id="A0A1Y0EN22"/>
<sequence>MHPGVAHSFELIRDSPQGIAQGLALCLQIPERVENRLRSAVVGIEVECFVDGAQIHARGTEHSFQGIALCQQGEDKRWVGSLVPSIIRLPVVVIPRVREDVVRAGIGFLRRFAQCLVFVGHVS</sequence>
<reference evidence="1 2" key="1">
    <citation type="submission" date="2017-05" db="EMBL/GenBank/DDBJ databases">
        <authorList>
            <person name="Song R."/>
            <person name="Chenine A.L."/>
            <person name="Ruprecht R.M."/>
        </authorList>
    </citation>
    <scope>NUCLEOTIDE SEQUENCE [LARGE SCALE GENOMIC DNA]</scope>
    <source>
        <strain evidence="1 2">DSM 26136</strain>
    </source>
</reference>
<dbReference type="Proteomes" id="UP000196138">
    <property type="component" value="Chromosome"/>
</dbReference>